<feature type="region of interest" description="Disordered" evidence="1">
    <location>
        <begin position="70"/>
        <end position="96"/>
    </location>
</feature>
<reference evidence="2 3" key="1">
    <citation type="submission" date="2019-12" db="EMBL/GenBank/DDBJ databases">
        <title>Whole genome shotgun sequence of Streptomyces caniferus NBRC 15389.</title>
        <authorList>
            <person name="Ichikawa N."/>
            <person name="Kimura A."/>
            <person name="Kitahashi Y."/>
            <person name="Komaki H."/>
            <person name="Tamura T."/>
        </authorList>
    </citation>
    <scope>NUCLEOTIDE SEQUENCE [LARGE SCALE GENOMIC DNA]</scope>
    <source>
        <strain evidence="2 3">NBRC 15389</strain>
    </source>
</reference>
<evidence type="ECO:0000313" key="3">
    <source>
        <dbReference type="Proteomes" id="UP000435837"/>
    </source>
</evidence>
<dbReference type="EMBL" id="BLIN01000007">
    <property type="protein sequence ID" value="GFE11764.1"/>
    <property type="molecule type" value="Genomic_DNA"/>
</dbReference>
<name>A0A640SLL2_9ACTN</name>
<feature type="compositionally biased region" description="Basic and acidic residues" evidence="1">
    <location>
        <begin position="1"/>
        <end position="21"/>
    </location>
</feature>
<comment type="caution">
    <text evidence="2">The sequence shown here is derived from an EMBL/GenBank/DDBJ whole genome shotgun (WGS) entry which is preliminary data.</text>
</comment>
<gene>
    <name evidence="2" type="ORF">Scani_80320</name>
</gene>
<protein>
    <submittedName>
        <fullName evidence="2">Uncharacterized protein</fullName>
    </submittedName>
</protein>
<feature type="region of interest" description="Disordered" evidence="1">
    <location>
        <begin position="1"/>
        <end position="50"/>
    </location>
</feature>
<proteinExistence type="predicted"/>
<sequence length="743" mass="81295">MNPEERSPDAAEPDGEPRQEEPQGPATPVEETDGDYEDADDFDDGFAGPAHRLSRGRRYLIYAPGGNINAGSVHGDQRVENTGGAAGPGGRPVEAHEGPLSALEILDARAGFAEPDWFPAALAELDTGVLFVVGEPGTGRRTAALNLLCRHTGGSLDLRALDSDVDLSSWRPTHAGARGYLVYGLLPKHPLGPAVIANLRRLLSDAGARMVIVLPDDPELVRGLSRDLRVSPVRCEPPSPRAVFHARFEAAVPSPAERDRLLARLESGLLDELLTPELVPAQVAELVAAVSGAGDTGPDITGLRDRLSFLAEEEAPELIKKLRNDPDGLAFLLATCVFEGLDHRIVREQAERLLVLANGRLDAVLPERGDIDGGPVPSARRDGPRPNPQFVFRRSLDDLLPMVRARCAPKELRTGSGYTYAVEPVRFTRHRQGETVLRHVWRQYGQLPGLLTDWMDNIPGNQRDLAEPVGRVMGMAAGWGGGRRALLHIRRLADSEHATSRTIAAYALGMAAEDPILASEVKHHLTEWSSRTNWRRRSTVAYACGTQFGASRPNVAMRLLRRTYRGREGDEYVVAAAVRRAVCELFAAGSQPTVFRHLAGWADGEGPEADLSLWVFPHLLWEPSWFQEQLLSAGECAEKVVALVRQALNDDDLFDATRDSLISWCRMAAWDEQPRTAVETLLTALAQEMRHGVLRLFVDMDRDDTPELAGRDLARHALNAWRKGEPPRSGPTSVLGGPDAHRQ</sequence>
<feature type="region of interest" description="Disordered" evidence="1">
    <location>
        <begin position="368"/>
        <end position="387"/>
    </location>
</feature>
<dbReference type="AlphaFoldDB" id="A0A640SLL2"/>
<accession>A0A640SLL2</accession>
<feature type="compositionally biased region" description="Acidic residues" evidence="1">
    <location>
        <begin position="30"/>
        <end position="44"/>
    </location>
</feature>
<organism evidence="2 3">
    <name type="scientific">Streptomyces caniferus</name>
    <dbReference type="NCBI Taxonomy" id="285557"/>
    <lineage>
        <taxon>Bacteria</taxon>
        <taxon>Bacillati</taxon>
        <taxon>Actinomycetota</taxon>
        <taxon>Actinomycetes</taxon>
        <taxon>Kitasatosporales</taxon>
        <taxon>Streptomycetaceae</taxon>
        <taxon>Streptomyces</taxon>
    </lineage>
</organism>
<evidence type="ECO:0000256" key="1">
    <source>
        <dbReference type="SAM" id="MobiDB-lite"/>
    </source>
</evidence>
<feature type="region of interest" description="Disordered" evidence="1">
    <location>
        <begin position="722"/>
        <end position="743"/>
    </location>
</feature>
<evidence type="ECO:0000313" key="2">
    <source>
        <dbReference type="EMBL" id="GFE11764.1"/>
    </source>
</evidence>
<dbReference type="Proteomes" id="UP000435837">
    <property type="component" value="Unassembled WGS sequence"/>
</dbReference>